<reference evidence="2 3" key="1">
    <citation type="submission" date="2020-02" db="EMBL/GenBank/DDBJ databases">
        <title>Characterization of phylogenetic diversity of novel bifidobacterial species isolated in Czech ZOOs.</title>
        <authorList>
            <person name="Lugli G.A."/>
            <person name="Vera N.B."/>
            <person name="Ventura M."/>
        </authorList>
    </citation>
    <scope>NUCLEOTIDE SEQUENCE [LARGE SCALE GENOMIC DNA]</scope>
    <source>
        <strain evidence="2 3">DSM 109963</strain>
    </source>
</reference>
<evidence type="ECO:0000313" key="2">
    <source>
        <dbReference type="EMBL" id="NMN02409.1"/>
    </source>
</evidence>
<accession>A0ABX1SYQ5</accession>
<sequence length="97" mass="10586">MKYVPTAVRRGLRTLGSCAQTQRKLLNLTIADVAQRAGVSVNTVRNVEAGQAVRTDSLFAVLNVLQLLDPLVDAADPYKTALGMARAIDQLPQRVRR</sequence>
<dbReference type="Proteomes" id="UP000553756">
    <property type="component" value="Unassembled WGS sequence"/>
</dbReference>
<keyword evidence="3" id="KW-1185">Reference proteome</keyword>
<dbReference type="InterPro" id="IPR001387">
    <property type="entry name" value="Cro/C1-type_HTH"/>
</dbReference>
<organism evidence="2 3">
    <name type="scientific">Bifidobacterium panos</name>
    <dbReference type="NCBI Taxonomy" id="2675321"/>
    <lineage>
        <taxon>Bacteria</taxon>
        <taxon>Bacillati</taxon>
        <taxon>Actinomycetota</taxon>
        <taxon>Actinomycetes</taxon>
        <taxon>Bifidobacteriales</taxon>
        <taxon>Bifidobacteriaceae</taxon>
        <taxon>Bifidobacterium</taxon>
    </lineage>
</organism>
<dbReference type="SUPFAM" id="SSF47413">
    <property type="entry name" value="lambda repressor-like DNA-binding domains"/>
    <property type="match status" value="1"/>
</dbReference>
<feature type="domain" description="HTH cro/C1-type" evidence="1">
    <location>
        <begin position="23"/>
        <end position="71"/>
    </location>
</feature>
<dbReference type="PROSITE" id="PS50943">
    <property type="entry name" value="HTH_CROC1"/>
    <property type="match status" value="1"/>
</dbReference>
<gene>
    <name evidence="2" type="ORF">G1C94_1031</name>
</gene>
<comment type="caution">
    <text evidence="2">The sequence shown here is derived from an EMBL/GenBank/DDBJ whole genome shotgun (WGS) entry which is preliminary data.</text>
</comment>
<dbReference type="InterPro" id="IPR010982">
    <property type="entry name" value="Lambda_DNA-bd_dom_sf"/>
</dbReference>
<evidence type="ECO:0000313" key="3">
    <source>
        <dbReference type="Proteomes" id="UP000553756"/>
    </source>
</evidence>
<protein>
    <submittedName>
        <fullName evidence="2">XRE family transcriptional regulator</fullName>
    </submittedName>
</protein>
<dbReference type="SMART" id="SM00530">
    <property type="entry name" value="HTH_XRE"/>
    <property type="match status" value="1"/>
</dbReference>
<evidence type="ECO:0000259" key="1">
    <source>
        <dbReference type="PROSITE" id="PS50943"/>
    </source>
</evidence>
<dbReference type="Pfam" id="PF01381">
    <property type="entry name" value="HTH_3"/>
    <property type="match status" value="1"/>
</dbReference>
<dbReference type="EMBL" id="JAAIIJ010000020">
    <property type="protein sequence ID" value="NMN02409.1"/>
    <property type="molecule type" value="Genomic_DNA"/>
</dbReference>
<name>A0ABX1SYQ5_9BIFI</name>
<dbReference type="Gene3D" id="1.10.260.40">
    <property type="entry name" value="lambda repressor-like DNA-binding domains"/>
    <property type="match status" value="1"/>
</dbReference>
<dbReference type="CDD" id="cd00093">
    <property type="entry name" value="HTH_XRE"/>
    <property type="match status" value="1"/>
</dbReference>
<dbReference type="RefSeq" id="WP_172145789.1">
    <property type="nucleotide sequence ID" value="NZ_JAAIIJ010000020.1"/>
</dbReference>
<proteinExistence type="predicted"/>